<evidence type="ECO:0000256" key="3">
    <source>
        <dbReference type="ARBA" id="ARBA00022692"/>
    </source>
</evidence>
<evidence type="ECO:0000313" key="10">
    <source>
        <dbReference type="Proteomes" id="UP001589862"/>
    </source>
</evidence>
<feature type="transmembrane region" description="Helical" evidence="7">
    <location>
        <begin position="120"/>
        <end position="144"/>
    </location>
</feature>
<dbReference type="Pfam" id="PF02683">
    <property type="entry name" value="DsbD_TM"/>
    <property type="match status" value="1"/>
</dbReference>
<gene>
    <name evidence="9" type="ORF">ACFFFR_11020</name>
</gene>
<dbReference type="EMBL" id="JBHLUB010000032">
    <property type="protein sequence ID" value="MFC0582900.1"/>
    <property type="molecule type" value="Genomic_DNA"/>
</dbReference>
<comment type="caution">
    <text evidence="9">The sequence shown here is derived from an EMBL/GenBank/DDBJ whole genome shotgun (WGS) entry which is preliminary data.</text>
</comment>
<dbReference type="InterPro" id="IPR003834">
    <property type="entry name" value="Cyt_c_assmbl_TM_dom"/>
</dbReference>
<organism evidence="9 10">
    <name type="scientific">Micrococcoides hystricis</name>
    <dbReference type="NCBI Taxonomy" id="1572761"/>
    <lineage>
        <taxon>Bacteria</taxon>
        <taxon>Bacillati</taxon>
        <taxon>Actinomycetota</taxon>
        <taxon>Actinomycetes</taxon>
        <taxon>Micrococcales</taxon>
        <taxon>Micrococcaceae</taxon>
        <taxon>Micrococcoides</taxon>
    </lineage>
</organism>
<feature type="region of interest" description="Disordered" evidence="6">
    <location>
        <begin position="277"/>
        <end position="296"/>
    </location>
</feature>
<evidence type="ECO:0000256" key="7">
    <source>
        <dbReference type="SAM" id="Phobius"/>
    </source>
</evidence>
<feature type="transmembrane region" description="Helical" evidence="7">
    <location>
        <begin position="6"/>
        <end position="31"/>
    </location>
</feature>
<evidence type="ECO:0000256" key="6">
    <source>
        <dbReference type="SAM" id="MobiDB-lite"/>
    </source>
</evidence>
<comment type="similarity">
    <text evidence="2">Belongs to the DsbD family.</text>
</comment>
<dbReference type="PANTHER" id="PTHR31272">
    <property type="entry name" value="CYTOCHROME C-TYPE BIOGENESIS PROTEIN HI_1454-RELATED"/>
    <property type="match status" value="1"/>
</dbReference>
<comment type="subcellular location">
    <subcellularLocation>
        <location evidence="1">Membrane</location>
        <topology evidence="1">Multi-pass membrane protein</topology>
    </subcellularLocation>
</comment>
<feature type="transmembrane region" description="Helical" evidence="7">
    <location>
        <begin position="248"/>
        <end position="268"/>
    </location>
</feature>
<evidence type="ECO:0000259" key="8">
    <source>
        <dbReference type="Pfam" id="PF02683"/>
    </source>
</evidence>
<protein>
    <submittedName>
        <fullName evidence="9">Cytochrome c biogenesis CcdA family protein</fullName>
    </submittedName>
</protein>
<sequence>MDAGYFVALIGGMLSIFSPCSALLLPSFFAYTATSRGKLSLMGTAFFVGLLVTMVPLGMGVAWVGNALPLTQQEMMRASGWLIIVLGLVQIFGGGFDLGRFLPWRDKAQTHQAGPMVGSFLLGTVSGVAGFCTGPILGAILTFVMNSSSVWAGAAMMAVYSLGLMLPVLVLAAFWRKLSPTFLAKLRGKTFSVGKLQLNTAALIIGLVFVSVGVLMVLTDGFLTAPELISTASIQSIWTWASGVESALPGWLMPTVLTLAALAVWFWFTARYSKADDDEADADDDAQDSVAADHRS</sequence>
<keyword evidence="4 7" id="KW-1133">Transmembrane helix</keyword>
<feature type="domain" description="Cytochrome C biogenesis protein transmembrane" evidence="8">
    <location>
        <begin position="8"/>
        <end position="182"/>
    </location>
</feature>
<dbReference type="Proteomes" id="UP001589862">
    <property type="component" value="Unassembled WGS sequence"/>
</dbReference>
<proteinExistence type="inferred from homology"/>
<dbReference type="RefSeq" id="WP_377460427.1">
    <property type="nucleotide sequence ID" value="NZ_JBHLUB010000032.1"/>
</dbReference>
<dbReference type="PANTHER" id="PTHR31272:SF4">
    <property type="entry name" value="CYTOCHROME C-TYPE BIOGENESIS PROTEIN HI_1454-RELATED"/>
    <property type="match status" value="1"/>
</dbReference>
<keyword evidence="3 7" id="KW-0812">Transmembrane</keyword>
<feature type="transmembrane region" description="Helical" evidence="7">
    <location>
        <begin position="78"/>
        <end position="99"/>
    </location>
</feature>
<accession>A0ABV6PCQ0</accession>
<evidence type="ECO:0000256" key="1">
    <source>
        <dbReference type="ARBA" id="ARBA00004141"/>
    </source>
</evidence>
<feature type="transmembrane region" description="Helical" evidence="7">
    <location>
        <begin position="150"/>
        <end position="175"/>
    </location>
</feature>
<evidence type="ECO:0000256" key="4">
    <source>
        <dbReference type="ARBA" id="ARBA00022989"/>
    </source>
</evidence>
<feature type="transmembrane region" description="Helical" evidence="7">
    <location>
        <begin position="196"/>
        <end position="218"/>
    </location>
</feature>
<dbReference type="InterPro" id="IPR051790">
    <property type="entry name" value="Cytochrome_c-biogenesis_DsbD"/>
</dbReference>
<evidence type="ECO:0000313" key="9">
    <source>
        <dbReference type="EMBL" id="MFC0582900.1"/>
    </source>
</evidence>
<evidence type="ECO:0000256" key="2">
    <source>
        <dbReference type="ARBA" id="ARBA00006143"/>
    </source>
</evidence>
<keyword evidence="10" id="KW-1185">Reference proteome</keyword>
<evidence type="ECO:0000256" key="5">
    <source>
        <dbReference type="ARBA" id="ARBA00023136"/>
    </source>
</evidence>
<reference evidence="9 10" key="1">
    <citation type="submission" date="2024-09" db="EMBL/GenBank/DDBJ databases">
        <authorList>
            <person name="Sun Q."/>
            <person name="Mori K."/>
        </authorList>
    </citation>
    <scope>NUCLEOTIDE SEQUENCE [LARGE SCALE GENOMIC DNA]</scope>
    <source>
        <strain evidence="9 10">NCAIM B.02604</strain>
    </source>
</reference>
<name>A0ABV6PCQ0_9MICC</name>
<keyword evidence="5 7" id="KW-0472">Membrane</keyword>
<feature type="transmembrane region" description="Helical" evidence="7">
    <location>
        <begin position="43"/>
        <end position="66"/>
    </location>
</feature>
<feature type="compositionally biased region" description="Acidic residues" evidence="6">
    <location>
        <begin position="277"/>
        <end position="287"/>
    </location>
</feature>